<protein>
    <submittedName>
        <fullName evidence="1">Uncharacterized protein</fullName>
    </submittedName>
</protein>
<reference evidence="1" key="1">
    <citation type="submission" date="2020-11" db="EMBL/GenBank/DDBJ databases">
        <authorList>
            <person name="Tran Van P."/>
        </authorList>
    </citation>
    <scope>NUCLEOTIDE SEQUENCE</scope>
</reference>
<dbReference type="EMBL" id="OD001387">
    <property type="protein sequence ID" value="CAD7401710.1"/>
    <property type="molecule type" value="Genomic_DNA"/>
</dbReference>
<gene>
    <name evidence="1" type="ORF">TPSB3V08_LOCUS3221</name>
</gene>
<sequence length="122" mass="13632">MDVQMFQENKMSALDKAILTQRPLSVDEDSANFCGYGYGIAKRRPMRAFQTTPFRKIINEDGERLVTKGAQLTTTVRALAVNVGNTIEEIWSVAKECSKANAKQCVNVKLLKNDLSPIHNTQ</sequence>
<evidence type="ECO:0000313" key="1">
    <source>
        <dbReference type="EMBL" id="CAD7401710.1"/>
    </source>
</evidence>
<organism evidence="1">
    <name type="scientific">Timema poppense</name>
    <name type="common">Walking stick</name>
    <dbReference type="NCBI Taxonomy" id="170557"/>
    <lineage>
        <taxon>Eukaryota</taxon>
        <taxon>Metazoa</taxon>
        <taxon>Ecdysozoa</taxon>
        <taxon>Arthropoda</taxon>
        <taxon>Hexapoda</taxon>
        <taxon>Insecta</taxon>
        <taxon>Pterygota</taxon>
        <taxon>Neoptera</taxon>
        <taxon>Polyneoptera</taxon>
        <taxon>Phasmatodea</taxon>
        <taxon>Timematodea</taxon>
        <taxon>Timematoidea</taxon>
        <taxon>Timematidae</taxon>
        <taxon>Timema</taxon>
    </lineage>
</organism>
<name>A0A7R9CSG9_TIMPO</name>
<dbReference type="AlphaFoldDB" id="A0A7R9CSG9"/>
<proteinExistence type="predicted"/>
<accession>A0A7R9CSG9</accession>